<evidence type="ECO:0000313" key="3">
    <source>
        <dbReference type="WBParaSite" id="L893_g25196.t1"/>
    </source>
</evidence>
<feature type="compositionally biased region" description="Basic and acidic residues" evidence="1">
    <location>
        <begin position="23"/>
        <end position="42"/>
    </location>
</feature>
<dbReference type="AlphaFoldDB" id="A0A1I7ZDV7"/>
<sequence>MSAATTVKAAPAHRGFSTKARGRLLEPKDVVEQRQKDKEQLKQMEALPPKKPVRRLKSESPAKRRTLVHQSSQAAPHRGFNSKAREMLLDPSKKHCDCTRHTHDARCSNANHKKSLIGAKPPTAKGRAEELPRTPATFANMKAHRLLCDSGKAYSAMELYSPKA</sequence>
<evidence type="ECO:0000313" key="2">
    <source>
        <dbReference type="Proteomes" id="UP000095287"/>
    </source>
</evidence>
<organism evidence="2 3">
    <name type="scientific">Steinernema glaseri</name>
    <dbReference type="NCBI Taxonomy" id="37863"/>
    <lineage>
        <taxon>Eukaryota</taxon>
        <taxon>Metazoa</taxon>
        <taxon>Ecdysozoa</taxon>
        <taxon>Nematoda</taxon>
        <taxon>Chromadorea</taxon>
        <taxon>Rhabditida</taxon>
        <taxon>Tylenchina</taxon>
        <taxon>Panagrolaimomorpha</taxon>
        <taxon>Strongyloidoidea</taxon>
        <taxon>Steinernematidae</taxon>
        <taxon>Steinernema</taxon>
    </lineage>
</organism>
<proteinExistence type="predicted"/>
<evidence type="ECO:0000256" key="1">
    <source>
        <dbReference type="SAM" id="MobiDB-lite"/>
    </source>
</evidence>
<name>A0A1I7ZDV7_9BILA</name>
<keyword evidence="2" id="KW-1185">Reference proteome</keyword>
<protein>
    <submittedName>
        <fullName evidence="3">TPX2_importin domain-containing protein</fullName>
    </submittedName>
</protein>
<dbReference type="Proteomes" id="UP000095287">
    <property type="component" value="Unplaced"/>
</dbReference>
<reference evidence="3" key="1">
    <citation type="submission" date="2016-11" db="UniProtKB">
        <authorList>
            <consortium name="WormBaseParasite"/>
        </authorList>
    </citation>
    <scope>IDENTIFICATION</scope>
</reference>
<dbReference type="WBParaSite" id="L893_g25196.t1">
    <property type="protein sequence ID" value="L893_g25196.t1"/>
    <property type="gene ID" value="L893_g25196"/>
</dbReference>
<accession>A0A1I7ZDV7</accession>
<feature type="region of interest" description="Disordered" evidence="1">
    <location>
        <begin position="114"/>
        <end position="135"/>
    </location>
</feature>
<feature type="region of interest" description="Disordered" evidence="1">
    <location>
        <begin position="1"/>
        <end position="81"/>
    </location>
</feature>